<keyword evidence="1" id="KW-0812">Transmembrane</keyword>
<evidence type="ECO:0008006" key="4">
    <source>
        <dbReference type="Google" id="ProtNLM"/>
    </source>
</evidence>
<dbReference type="EMBL" id="CP089291">
    <property type="protein sequence ID" value="UOF88876.1"/>
    <property type="molecule type" value="Genomic_DNA"/>
</dbReference>
<evidence type="ECO:0000256" key="1">
    <source>
        <dbReference type="SAM" id="Phobius"/>
    </source>
</evidence>
<feature type="transmembrane region" description="Helical" evidence="1">
    <location>
        <begin position="96"/>
        <end position="115"/>
    </location>
</feature>
<accession>A0ABY4CHK6</accession>
<gene>
    <name evidence="2" type="ORF">LSG31_13095</name>
</gene>
<keyword evidence="3" id="KW-1185">Reference proteome</keyword>
<proteinExistence type="predicted"/>
<feature type="transmembrane region" description="Helical" evidence="1">
    <location>
        <begin position="153"/>
        <end position="171"/>
    </location>
</feature>
<reference evidence="2" key="1">
    <citation type="submission" date="2021-12" db="EMBL/GenBank/DDBJ databases">
        <title>Alicyclobacillaceae gen. nov., sp. nov., isolated from chalcocite enrichment system.</title>
        <authorList>
            <person name="Jiang Z."/>
        </authorList>
    </citation>
    <scope>NUCLEOTIDE SEQUENCE</scope>
    <source>
        <strain evidence="2">MYW30-H2</strain>
    </source>
</reference>
<name>A0ABY4CHK6_9BACL</name>
<dbReference type="RefSeq" id="WP_347435556.1">
    <property type="nucleotide sequence ID" value="NZ_CP089291.1"/>
</dbReference>
<evidence type="ECO:0000313" key="2">
    <source>
        <dbReference type="EMBL" id="UOF88876.1"/>
    </source>
</evidence>
<feature type="transmembrane region" description="Helical" evidence="1">
    <location>
        <begin position="122"/>
        <end position="141"/>
    </location>
</feature>
<dbReference type="Proteomes" id="UP000830167">
    <property type="component" value="Chromosome"/>
</dbReference>
<organism evidence="2 3">
    <name type="scientific">Fodinisporobacter ferrooxydans</name>
    <dbReference type="NCBI Taxonomy" id="2901836"/>
    <lineage>
        <taxon>Bacteria</taxon>
        <taxon>Bacillati</taxon>
        <taxon>Bacillota</taxon>
        <taxon>Bacilli</taxon>
        <taxon>Bacillales</taxon>
        <taxon>Alicyclobacillaceae</taxon>
        <taxon>Fodinisporobacter</taxon>
    </lineage>
</organism>
<protein>
    <recommendedName>
        <fullName evidence="4">ABC transporter permease</fullName>
    </recommendedName>
</protein>
<dbReference type="InterPro" id="IPR048147">
    <property type="entry name" value="CBO0543-like"/>
</dbReference>
<keyword evidence="1" id="KW-1133">Transmembrane helix</keyword>
<keyword evidence="1" id="KW-0472">Membrane</keyword>
<feature type="transmembrane region" description="Helical" evidence="1">
    <location>
        <begin position="30"/>
        <end position="46"/>
    </location>
</feature>
<sequence length="184" mass="22074">MFDVNSVHKARKQLSETEYLYWIRHDLFSFNWWFMLILTVLLWGVWCKLVDKKRIVHIFLYGLFTALFSNLLDTFGSNLLLWEYTSRLLYFSFPDLIAVDIAVIPVIFMLIYQYFPNWKSFVVIQIIGGCLFAFVAEPFFSWLGIYKLYAWKYWYSAILYPLFGISSRLFVEFIIHKQTKEADS</sequence>
<feature type="transmembrane region" description="Helical" evidence="1">
    <location>
        <begin position="58"/>
        <end position="76"/>
    </location>
</feature>
<dbReference type="NCBIfam" id="NF041644">
    <property type="entry name" value="CBO0543_fam"/>
    <property type="match status" value="1"/>
</dbReference>
<evidence type="ECO:0000313" key="3">
    <source>
        <dbReference type="Proteomes" id="UP000830167"/>
    </source>
</evidence>